<reference evidence="2" key="1">
    <citation type="submission" date="2023-04" db="EMBL/GenBank/DDBJ databases">
        <title>Phytophthora fragariaefolia NBRC 109709.</title>
        <authorList>
            <person name="Ichikawa N."/>
            <person name="Sato H."/>
            <person name="Tonouchi N."/>
        </authorList>
    </citation>
    <scope>NUCLEOTIDE SEQUENCE</scope>
    <source>
        <strain evidence="2">NBRC 109709</strain>
    </source>
</reference>
<keyword evidence="1" id="KW-0812">Transmembrane</keyword>
<comment type="caution">
    <text evidence="2">The sequence shown here is derived from an EMBL/GenBank/DDBJ whole genome shotgun (WGS) entry which is preliminary data.</text>
</comment>
<proteinExistence type="predicted"/>
<dbReference type="Proteomes" id="UP001165121">
    <property type="component" value="Unassembled WGS sequence"/>
</dbReference>
<dbReference type="AlphaFoldDB" id="A0A9W6YEZ1"/>
<keyword evidence="3" id="KW-1185">Reference proteome</keyword>
<feature type="transmembrane region" description="Helical" evidence="1">
    <location>
        <begin position="52"/>
        <end position="69"/>
    </location>
</feature>
<keyword evidence="1" id="KW-0472">Membrane</keyword>
<gene>
    <name evidence="2" type="ORF">Pfra01_002686400</name>
</gene>
<keyword evidence="1" id="KW-1133">Transmembrane helix</keyword>
<protein>
    <submittedName>
        <fullName evidence="2">Unnamed protein product</fullName>
    </submittedName>
</protein>
<sequence length="70" mass="7703">MLSLEFHVLWVNEKLDVSSLIGWESRKPIDFDDVSCLGAMYYGIPDAGRDKIFVDFGLLLGGVVSIGLLA</sequence>
<organism evidence="2 3">
    <name type="scientific">Phytophthora fragariaefolia</name>
    <dbReference type="NCBI Taxonomy" id="1490495"/>
    <lineage>
        <taxon>Eukaryota</taxon>
        <taxon>Sar</taxon>
        <taxon>Stramenopiles</taxon>
        <taxon>Oomycota</taxon>
        <taxon>Peronosporomycetes</taxon>
        <taxon>Peronosporales</taxon>
        <taxon>Peronosporaceae</taxon>
        <taxon>Phytophthora</taxon>
    </lineage>
</organism>
<evidence type="ECO:0000313" key="3">
    <source>
        <dbReference type="Proteomes" id="UP001165121"/>
    </source>
</evidence>
<evidence type="ECO:0000256" key="1">
    <source>
        <dbReference type="SAM" id="Phobius"/>
    </source>
</evidence>
<dbReference type="EMBL" id="BSXT01006020">
    <property type="protein sequence ID" value="GMF61734.1"/>
    <property type="molecule type" value="Genomic_DNA"/>
</dbReference>
<name>A0A9W6YEZ1_9STRA</name>
<accession>A0A9W6YEZ1</accession>
<evidence type="ECO:0000313" key="2">
    <source>
        <dbReference type="EMBL" id="GMF61734.1"/>
    </source>
</evidence>